<feature type="compositionally biased region" description="Basic residues" evidence="1">
    <location>
        <begin position="1"/>
        <end position="20"/>
    </location>
</feature>
<evidence type="ECO:0000256" key="1">
    <source>
        <dbReference type="SAM" id="MobiDB-lite"/>
    </source>
</evidence>
<protein>
    <submittedName>
        <fullName evidence="2">Uncharacterized protein</fullName>
    </submittedName>
</protein>
<organism evidence="2 3">
    <name type="scientific">Rhodococcus jostii (strain RHA1)</name>
    <dbReference type="NCBI Taxonomy" id="101510"/>
    <lineage>
        <taxon>Bacteria</taxon>
        <taxon>Bacillati</taxon>
        <taxon>Actinomycetota</taxon>
        <taxon>Actinomycetes</taxon>
        <taxon>Mycobacteriales</taxon>
        <taxon>Nocardiaceae</taxon>
        <taxon>Rhodococcus</taxon>
    </lineage>
</organism>
<name>Q0RXX2_RHOJR</name>
<gene>
    <name evidence="2" type="ordered locus">RHA1_ro08820</name>
</gene>
<dbReference type="KEGG" id="rha:RHA1_ro08820"/>
<feature type="region of interest" description="Disordered" evidence="1">
    <location>
        <begin position="1"/>
        <end position="26"/>
    </location>
</feature>
<dbReference type="HOGENOM" id="CLU_1804694_0_0_11"/>
<dbReference type="AlphaFoldDB" id="Q0RXX2"/>
<evidence type="ECO:0000313" key="3">
    <source>
        <dbReference type="Proteomes" id="UP000008710"/>
    </source>
</evidence>
<dbReference type="EMBL" id="CP000432">
    <property type="protein sequence ID" value="ABG99864.1"/>
    <property type="molecule type" value="Genomic_DNA"/>
</dbReference>
<reference evidence="3" key="1">
    <citation type="journal article" date="2006" name="Proc. Natl. Acad. Sci. U.S.A.">
        <title>The complete genome of Rhodococcus sp. RHA1 provides insights into a catabolic powerhouse.</title>
        <authorList>
            <person name="McLeod M.P."/>
            <person name="Warren R.L."/>
            <person name="Hsiao W.W.L."/>
            <person name="Araki N."/>
            <person name="Myhre M."/>
            <person name="Fernandes C."/>
            <person name="Miyazawa D."/>
            <person name="Wong W."/>
            <person name="Lillquist A.L."/>
            <person name="Wang D."/>
            <person name="Dosanjh M."/>
            <person name="Hara H."/>
            <person name="Petrescu A."/>
            <person name="Morin R.D."/>
            <person name="Yang G."/>
            <person name="Stott J.M."/>
            <person name="Schein J.E."/>
            <person name="Shin H."/>
            <person name="Smailus D."/>
            <person name="Siddiqui A.S."/>
            <person name="Marra M.A."/>
            <person name="Jones S.J.M."/>
            <person name="Holt R."/>
            <person name="Brinkman F.S.L."/>
            <person name="Miyauchi K."/>
            <person name="Fukuda M."/>
            <person name="Davies J.E."/>
            <person name="Mohn W.W."/>
            <person name="Eltis L.D."/>
        </authorList>
    </citation>
    <scope>NUCLEOTIDE SEQUENCE [LARGE SCALE GENOMIC DNA]</scope>
    <source>
        <strain evidence="3">RHA1</strain>
    </source>
</reference>
<feature type="region of interest" description="Disordered" evidence="1">
    <location>
        <begin position="122"/>
        <end position="143"/>
    </location>
</feature>
<accession>Q0RXX2</accession>
<sequence length="143" mass="15495">MPVSVRHRAEHRHSQRHGHRQRADDAVNVPTNADICVCIFGDAIVCRFSDQQQAGRLRPTVASGVRVSQVLGRRGVALPVVTRTRRAVGGTFWRSRGLSPGFDRSRRGVGSQEWVQAAVPHPVEAGGDLTAGEVGDADEADQL</sequence>
<proteinExistence type="predicted"/>
<dbReference type="Proteomes" id="UP000008710">
    <property type="component" value="Plasmid pRHL1"/>
</dbReference>
<keyword evidence="2" id="KW-0614">Plasmid</keyword>
<evidence type="ECO:0000313" key="2">
    <source>
        <dbReference type="EMBL" id="ABG99864.1"/>
    </source>
</evidence>
<geneLocation type="plasmid" evidence="2 3">
    <name>pRHL1</name>
</geneLocation>